<evidence type="ECO:0008006" key="3">
    <source>
        <dbReference type="Google" id="ProtNLM"/>
    </source>
</evidence>
<proteinExistence type="predicted"/>
<protein>
    <recommendedName>
        <fullName evidence="3">Carboxypeptidase regulatory-like domain-containing protein</fullName>
    </recommendedName>
</protein>
<sequence>MKKSDPTPTPPAVATTGSLEGTVLPATALTKVTATSSGGLMFPVLPDATTGLFNLANLAPGQYTLSFTAAPGYTAPANRTITIVAGQKAGAGTVTVSSDGTVRSGTMSWTTDGIQYSSGTITGQVDDAGHILSLTAEASNGTRRDQLSLTLHRSFSGNGTYRLGGTYEIGQLVRLDGGIRTGAFLADGSGTVTITTYSVANGTISGSFGFNGTDPSSYPAKYATVTNGTFALRF</sequence>
<keyword evidence="2" id="KW-1185">Reference proteome</keyword>
<dbReference type="EMBL" id="SRLD01000034">
    <property type="protein sequence ID" value="TGE14518.1"/>
    <property type="molecule type" value="Genomic_DNA"/>
</dbReference>
<dbReference type="SUPFAM" id="SSF49452">
    <property type="entry name" value="Starch-binding domain-like"/>
    <property type="match status" value="1"/>
</dbReference>
<dbReference type="Gene3D" id="2.60.40.1120">
    <property type="entry name" value="Carboxypeptidase-like, regulatory domain"/>
    <property type="match status" value="1"/>
</dbReference>
<dbReference type="GO" id="GO:0030246">
    <property type="term" value="F:carbohydrate binding"/>
    <property type="evidence" value="ECO:0007669"/>
    <property type="project" value="InterPro"/>
</dbReference>
<dbReference type="AlphaFoldDB" id="A0A4Z0PH51"/>
<reference evidence="1 2" key="1">
    <citation type="submission" date="2019-04" db="EMBL/GenBank/DDBJ databases">
        <authorList>
            <person name="Feng G."/>
            <person name="Zhang J."/>
            <person name="Zhu H."/>
        </authorList>
    </citation>
    <scope>NUCLEOTIDE SEQUENCE [LARGE SCALE GENOMIC DNA]</scope>
    <source>
        <strain evidence="1 2">JCM 17223</strain>
    </source>
</reference>
<evidence type="ECO:0000313" key="1">
    <source>
        <dbReference type="EMBL" id="TGE14518.1"/>
    </source>
</evidence>
<dbReference type="OrthoDB" id="885873at2"/>
<gene>
    <name evidence="1" type="ORF">E5J99_15760</name>
</gene>
<name>A0A4Z0PH51_9BACT</name>
<dbReference type="RefSeq" id="WP_135498776.1">
    <property type="nucleotide sequence ID" value="NZ_SRLD01000034.1"/>
</dbReference>
<organism evidence="1 2">
    <name type="scientific">Hymenobacter elongatus</name>
    <dbReference type="NCBI Taxonomy" id="877208"/>
    <lineage>
        <taxon>Bacteria</taxon>
        <taxon>Pseudomonadati</taxon>
        <taxon>Bacteroidota</taxon>
        <taxon>Cytophagia</taxon>
        <taxon>Cytophagales</taxon>
        <taxon>Hymenobacteraceae</taxon>
        <taxon>Hymenobacter</taxon>
    </lineage>
</organism>
<comment type="caution">
    <text evidence="1">The sequence shown here is derived from an EMBL/GenBank/DDBJ whole genome shotgun (WGS) entry which is preliminary data.</text>
</comment>
<dbReference type="InterPro" id="IPR013784">
    <property type="entry name" value="Carb-bd-like_fold"/>
</dbReference>
<dbReference type="Proteomes" id="UP000297739">
    <property type="component" value="Unassembled WGS sequence"/>
</dbReference>
<evidence type="ECO:0000313" key="2">
    <source>
        <dbReference type="Proteomes" id="UP000297739"/>
    </source>
</evidence>
<accession>A0A4Z0PH51</accession>